<dbReference type="InterPro" id="IPR032675">
    <property type="entry name" value="LRR_dom_sf"/>
</dbReference>
<dbReference type="InterPro" id="IPR001810">
    <property type="entry name" value="F-box_dom"/>
</dbReference>
<dbReference type="Gene3D" id="3.80.10.10">
    <property type="entry name" value="Ribonuclease Inhibitor"/>
    <property type="match status" value="1"/>
</dbReference>
<keyword evidence="3" id="KW-1185">Reference proteome</keyword>
<dbReference type="PROSITE" id="PS50181">
    <property type="entry name" value="FBOX"/>
    <property type="match status" value="1"/>
</dbReference>
<accession>A0A397TXZ2</accession>
<organism evidence="2 3">
    <name type="scientific">Gigaspora rosea</name>
    <dbReference type="NCBI Taxonomy" id="44941"/>
    <lineage>
        <taxon>Eukaryota</taxon>
        <taxon>Fungi</taxon>
        <taxon>Fungi incertae sedis</taxon>
        <taxon>Mucoromycota</taxon>
        <taxon>Glomeromycotina</taxon>
        <taxon>Glomeromycetes</taxon>
        <taxon>Diversisporales</taxon>
        <taxon>Gigasporaceae</taxon>
        <taxon>Gigaspora</taxon>
    </lineage>
</organism>
<dbReference type="Proteomes" id="UP000266673">
    <property type="component" value="Unassembled WGS sequence"/>
</dbReference>
<evidence type="ECO:0000313" key="3">
    <source>
        <dbReference type="Proteomes" id="UP000266673"/>
    </source>
</evidence>
<evidence type="ECO:0000313" key="2">
    <source>
        <dbReference type="EMBL" id="RIB02885.1"/>
    </source>
</evidence>
<feature type="domain" description="F-box" evidence="1">
    <location>
        <begin position="62"/>
        <end position="108"/>
    </location>
</feature>
<reference evidence="2 3" key="1">
    <citation type="submission" date="2018-06" db="EMBL/GenBank/DDBJ databases">
        <title>Comparative genomics reveals the genomic features of Rhizophagus irregularis, R. cerebriforme, R. diaphanum and Gigaspora rosea, and their symbiotic lifestyle signature.</title>
        <authorList>
            <person name="Morin E."/>
            <person name="San Clemente H."/>
            <person name="Chen E.C.H."/>
            <person name="De La Providencia I."/>
            <person name="Hainaut M."/>
            <person name="Kuo A."/>
            <person name="Kohler A."/>
            <person name="Murat C."/>
            <person name="Tang N."/>
            <person name="Roy S."/>
            <person name="Loubradou J."/>
            <person name="Henrissat B."/>
            <person name="Grigoriev I.V."/>
            <person name="Corradi N."/>
            <person name="Roux C."/>
            <person name="Martin F.M."/>
        </authorList>
    </citation>
    <scope>NUCLEOTIDE SEQUENCE [LARGE SCALE GENOMIC DNA]</scope>
    <source>
        <strain evidence="2 3">DAOM 194757</strain>
    </source>
</reference>
<comment type="caution">
    <text evidence="2">The sequence shown here is derived from an EMBL/GenBank/DDBJ whole genome shotgun (WGS) entry which is preliminary data.</text>
</comment>
<gene>
    <name evidence="2" type="ORF">C2G38_2049716</name>
</gene>
<evidence type="ECO:0000259" key="1">
    <source>
        <dbReference type="PROSITE" id="PS50181"/>
    </source>
</evidence>
<dbReference type="AlphaFoldDB" id="A0A397TXZ2"/>
<sequence>MLGYKYWAKGKMKSVNLVKKQCCVLALNVRNFCDQLFCVTILVFISIGSEHLIVSHHSILTFNMVYRLPPEVLQKIFCNIDDCDLYPCVLLVNRQWCANAVSLIWRETLNKPMGIPSYYKLIQIYVACMSDGSKILLKNAGIGPTTSLSTTVTLFNYASFLRKIELTSIYEAATLWVSANSGSNSRLKRLGRFDLDSLGNVNENDPEIQKYEQMQELFYRELLKLFVSLCPNLRYSIIIRNVIWKGELQYLHNISDIIPTFSHLDKLGCYTSCPSDIFEYLGSTFSSLDQLDIDCRYDDNDGLASFIDKINSLQSLTIKRTDNRIPKIIKALRDKVKSISYLHIMNGGLFPLDMFANCQNLKSLKITEEPDRIWRDLRKEFEEFEENFLEPFIKPSTFKQLTIIQIEIDDTINIFQLATIIRNTNGRLLELLLKWIEEDDTDNENLLYLTIIEHCPRLVKLKIPTTSETIRHLPSIFRSCTQLEKVDVLGLELKIEISELMPLFGQSISSKLNSLHFDSSFRVTTDSLNTFLELCCHRSISCLDLVFQQAEDWFSSEQTNLINHHMELGTLNVTSNMCWFNEIEFHDIFGIWPY</sequence>
<dbReference type="SUPFAM" id="SSF52047">
    <property type="entry name" value="RNI-like"/>
    <property type="match status" value="1"/>
</dbReference>
<dbReference type="EMBL" id="QKWP01002560">
    <property type="protein sequence ID" value="RIB02885.1"/>
    <property type="molecule type" value="Genomic_DNA"/>
</dbReference>
<dbReference type="Pfam" id="PF12937">
    <property type="entry name" value="F-box-like"/>
    <property type="match status" value="1"/>
</dbReference>
<dbReference type="STRING" id="44941.A0A397TXZ2"/>
<protein>
    <recommendedName>
        <fullName evidence="1">F-box domain-containing protein</fullName>
    </recommendedName>
</protein>
<proteinExistence type="predicted"/>
<dbReference type="OrthoDB" id="2322913at2759"/>
<name>A0A397TXZ2_9GLOM</name>